<sequence>MTIANFGMIVPLQMGMLMLAGYKLTRENGMTEMLRCNEASGAIITMQEGRRILEKITEHDFGHSLGDWHNFLINDKKHSEHYMRSSTWIGVERAVKAELRNPDRARLEALADQI</sequence>
<name>A0ABS1RX41_RHOSU</name>
<dbReference type="EMBL" id="JAESJJ010000032">
    <property type="protein sequence ID" value="MBL3610665.1"/>
    <property type="molecule type" value="Genomic_DNA"/>
</dbReference>
<dbReference type="Proteomes" id="UP000604473">
    <property type="component" value="Unassembled WGS sequence"/>
</dbReference>
<evidence type="ECO:0000313" key="1">
    <source>
        <dbReference type="EMBL" id="MBL3610665.1"/>
    </source>
</evidence>
<keyword evidence="2" id="KW-1185">Reference proteome</keyword>
<dbReference type="RefSeq" id="WP_234153957.1">
    <property type="nucleotide sequence ID" value="NZ_JAESJJ010000032.1"/>
</dbReference>
<reference evidence="1 2" key="1">
    <citation type="submission" date="2021-01" db="EMBL/GenBank/DDBJ databases">
        <title>Draft genomes of Rhodovulum sulfidophilum.</title>
        <authorList>
            <person name="Guzman M.S."/>
        </authorList>
    </citation>
    <scope>NUCLEOTIDE SEQUENCE [LARGE SCALE GENOMIC DNA]</scope>
    <source>
        <strain evidence="1 2">AB35</strain>
    </source>
</reference>
<proteinExistence type="predicted"/>
<organism evidence="1 2">
    <name type="scientific">Rhodovulum sulfidophilum</name>
    <name type="common">Rhodobacter sulfidophilus</name>
    <dbReference type="NCBI Taxonomy" id="35806"/>
    <lineage>
        <taxon>Bacteria</taxon>
        <taxon>Pseudomonadati</taxon>
        <taxon>Pseudomonadota</taxon>
        <taxon>Alphaproteobacteria</taxon>
        <taxon>Rhodobacterales</taxon>
        <taxon>Paracoccaceae</taxon>
        <taxon>Rhodovulum</taxon>
    </lineage>
</organism>
<protein>
    <submittedName>
        <fullName evidence="1">Uncharacterized protein</fullName>
    </submittedName>
</protein>
<evidence type="ECO:0000313" key="2">
    <source>
        <dbReference type="Proteomes" id="UP000604473"/>
    </source>
</evidence>
<comment type="caution">
    <text evidence="1">The sequence shown here is derived from an EMBL/GenBank/DDBJ whole genome shotgun (WGS) entry which is preliminary data.</text>
</comment>
<gene>
    <name evidence="1" type="ORF">JMM60_18050</name>
</gene>
<accession>A0ABS1RX41</accession>